<sequence>MQNYSDKHPHISHIPVAWGEMDALQHVNNVAYFRYFETARIDFFGRFFPLDNMYRQGLGPVISENQARYKRPVTYPDTLQVGVWVSDVHPDRFTLHYEVFSEAQQAITTTGSSIAVMFDFKLGRKADMPSEMLALLKNLQQSEPS</sequence>
<reference evidence="1 2" key="1">
    <citation type="submission" date="2022-02" db="EMBL/GenBank/DDBJ databases">
        <title>The genome sequence of Shewanella sp. 3B26.</title>
        <authorList>
            <person name="Du J."/>
        </authorList>
    </citation>
    <scope>NUCLEOTIDE SEQUENCE [LARGE SCALE GENOMIC DNA]</scope>
    <source>
        <strain evidence="1 2">3B26</strain>
    </source>
</reference>
<protein>
    <submittedName>
        <fullName evidence="1">Acyl-CoA thioesterase</fullName>
    </submittedName>
</protein>
<dbReference type="CDD" id="cd00586">
    <property type="entry name" value="4HBT"/>
    <property type="match status" value="1"/>
</dbReference>
<organism evidence="1 2">
    <name type="scientific">Shewanella zhuhaiensis</name>
    <dbReference type="NCBI Taxonomy" id="2919576"/>
    <lineage>
        <taxon>Bacteria</taxon>
        <taxon>Pseudomonadati</taxon>
        <taxon>Pseudomonadota</taxon>
        <taxon>Gammaproteobacteria</taxon>
        <taxon>Alteromonadales</taxon>
        <taxon>Shewanellaceae</taxon>
        <taxon>Shewanella</taxon>
    </lineage>
</organism>
<dbReference type="Pfam" id="PF13279">
    <property type="entry name" value="4HBT_2"/>
    <property type="match status" value="1"/>
</dbReference>
<dbReference type="SUPFAM" id="SSF54637">
    <property type="entry name" value="Thioesterase/thiol ester dehydrase-isomerase"/>
    <property type="match status" value="1"/>
</dbReference>
<evidence type="ECO:0000313" key="1">
    <source>
        <dbReference type="EMBL" id="MCH4296112.1"/>
    </source>
</evidence>
<gene>
    <name evidence="1" type="ORF">MJ923_17520</name>
</gene>
<proteinExistence type="predicted"/>
<dbReference type="PANTHER" id="PTHR31793:SF40">
    <property type="entry name" value="ACYL-COA THIOESTER HYDROLASE, YBGC_YBAW FAMILY"/>
    <property type="match status" value="1"/>
</dbReference>
<dbReference type="EMBL" id="JAKUDL010000007">
    <property type="protein sequence ID" value="MCH4296112.1"/>
    <property type="molecule type" value="Genomic_DNA"/>
</dbReference>
<dbReference type="Gene3D" id="3.10.129.10">
    <property type="entry name" value="Hotdog Thioesterase"/>
    <property type="match status" value="1"/>
</dbReference>
<dbReference type="RefSeq" id="WP_240592195.1">
    <property type="nucleotide sequence ID" value="NZ_JAKUDL010000007.1"/>
</dbReference>
<dbReference type="GO" id="GO:0047617">
    <property type="term" value="F:fatty acyl-CoA hydrolase activity"/>
    <property type="evidence" value="ECO:0007669"/>
    <property type="project" value="TreeGrafter"/>
</dbReference>
<name>A0AAJ1BK36_9GAMM</name>
<accession>A0AAJ1BK36</accession>
<comment type="caution">
    <text evidence="1">The sequence shown here is derived from an EMBL/GenBank/DDBJ whole genome shotgun (WGS) entry which is preliminary data.</text>
</comment>
<evidence type="ECO:0000313" key="2">
    <source>
        <dbReference type="Proteomes" id="UP001297581"/>
    </source>
</evidence>
<dbReference type="InterPro" id="IPR050563">
    <property type="entry name" value="4-hydroxybenzoyl-CoA_TE"/>
</dbReference>
<dbReference type="AlphaFoldDB" id="A0AAJ1BK36"/>
<dbReference type="PANTHER" id="PTHR31793">
    <property type="entry name" value="4-HYDROXYBENZOYL-COA THIOESTERASE FAMILY MEMBER"/>
    <property type="match status" value="1"/>
</dbReference>
<dbReference type="InterPro" id="IPR029069">
    <property type="entry name" value="HotDog_dom_sf"/>
</dbReference>
<dbReference type="Proteomes" id="UP001297581">
    <property type="component" value="Unassembled WGS sequence"/>
</dbReference>
<keyword evidence="2" id="KW-1185">Reference proteome</keyword>